<dbReference type="Proteomes" id="UP001164746">
    <property type="component" value="Chromosome 11"/>
</dbReference>
<sequence>MTQLTKMRSF</sequence>
<gene>
    <name evidence="1" type="ORF">MAR_000539</name>
</gene>
<accession>A0ABY7FHI4</accession>
<protein>
    <submittedName>
        <fullName evidence="1">Uncharacterized protein</fullName>
    </submittedName>
</protein>
<proteinExistence type="predicted"/>
<evidence type="ECO:0000313" key="1">
    <source>
        <dbReference type="EMBL" id="WAR18701.1"/>
    </source>
</evidence>
<name>A0ABY7FHI4_MYAAR</name>
<organism evidence="1 2">
    <name type="scientific">Mya arenaria</name>
    <name type="common">Soft-shell clam</name>
    <dbReference type="NCBI Taxonomy" id="6604"/>
    <lineage>
        <taxon>Eukaryota</taxon>
        <taxon>Metazoa</taxon>
        <taxon>Spiralia</taxon>
        <taxon>Lophotrochozoa</taxon>
        <taxon>Mollusca</taxon>
        <taxon>Bivalvia</taxon>
        <taxon>Autobranchia</taxon>
        <taxon>Heteroconchia</taxon>
        <taxon>Euheterodonta</taxon>
        <taxon>Imparidentia</taxon>
        <taxon>Neoheterodontei</taxon>
        <taxon>Myida</taxon>
        <taxon>Myoidea</taxon>
        <taxon>Myidae</taxon>
        <taxon>Mya</taxon>
    </lineage>
</organism>
<dbReference type="EMBL" id="CP111022">
    <property type="protein sequence ID" value="WAR18701.1"/>
    <property type="molecule type" value="Genomic_DNA"/>
</dbReference>
<evidence type="ECO:0000313" key="2">
    <source>
        <dbReference type="Proteomes" id="UP001164746"/>
    </source>
</evidence>
<reference evidence="1" key="1">
    <citation type="submission" date="2022-11" db="EMBL/GenBank/DDBJ databases">
        <title>Centuries of genome instability and evolution in soft-shell clam transmissible cancer (bioRxiv).</title>
        <authorList>
            <person name="Hart S.F.M."/>
            <person name="Yonemitsu M.A."/>
            <person name="Giersch R.M."/>
            <person name="Beal B.F."/>
            <person name="Arriagada G."/>
            <person name="Davis B.W."/>
            <person name="Ostrander E.A."/>
            <person name="Goff S.P."/>
            <person name="Metzger M.J."/>
        </authorList>
    </citation>
    <scope>NUCLEOTIDE SEQUENCE</scope>
    <source>
        <strain evidence="1">MELC-2E11</strain>
        <tissue evidence="1">Siphon/mantle</tissue>
    </source>
</reference>
<keyword evidence="2" id="KW-1185">Reference proteome</keyword>